<dbReference type="EMBL" id="CP048020">
    <property type="protein sequence ID" value="QHX44185.1"/>
    <property type="molecule type" value="Genomic_DNA"/>
</dbReference>
<dbReference type="RefSeq" id="WP_162664467.1">
    <property type="nucleotide sequence ID" value="NZ_CP048020.1"/>
</dbReference>
<proteinExistence type="predicted"/>
<accession>A0A6P1Y3U3</accession>
<organism evidence="1 2">
    <name type="scientific">Treponema vincentii</name>
    <dbReference type="NCBI Taxonomy" id="69710"/>
    <lineage>
        <taxon>Bacteria</taxon>
        <taxon>Pseudomonadati</taxon>
        <taxon>Spirochaetota</taxon>
        <taxon>Spirochaetia</taxon>
        <taxon>Spirochaetales</taxon>
        <taxon>Treponemataceae</taxon>
        <taxon>Treponema</taxon>
    </lineage>
</organism>
<reference evidence="1 2" key="1">
    <citation type="submission" date="2020-01" db="EMBL/GenBank/DDBJ databases">
        <title>Complete genome sequence of a human oral phylogroup 1 Treponema sp. strain ATCC 700766, originally isolated from periodontitis dental plaque.</title>
        <authorList>
            <person name="Chan Y."/>
            <person name="Huo Y.-B."/>
            <person name="Yu X.-L."/>
            <person name="Zeng H."/>
            <person name="Leung W.-K."/>
            <person name="Watt R.M."/>
        </authorList>
    </citation>
    <scope>NUCLEOTIDE SEQUENCE [LARGE SCALE GENOMIC DNA]</scope>
    <source>
        <strain evidence="1 2">OMZ 804</strain>
    </source>
</reference>
<name>A0A6P1Y3U3_9SPIR</name>
<evidence type="ECO:0000313" key="2">
    <source>
        <dbReference type="Proteomes" id="UP000464374"/>
    </source>
</evidence>
<sequence>MSHIVILEDFSTCPALFAGWEQLPSPEGSLQWRPAVWKNRDTTVLVTTPERLVEDAFAFLKQEGLSFNP</sequence>
<dbReference type="KEGG" id="trz:GWP43_12800"/>
<gene>
    <name evidence="1" type="ORF">GWP43_12800</name>
</gene>
<protein>
    <submittedName>
        <fullName evidence="1">Uncharacterized protein</fullName>
    </submittedName>
</protein>
<dbReference type="AlphaFoldDB" id="A0A6P1Y3U3"/>
<dbReference type="Proteomes" id="UP000464374">
    <property type="component" value="Chromosome"/>
</dbReference>
<evidence type="ECO:0000313" key="1">
    <source>
        <dbReference type="EMBL" id="QHX44185.1"/>
    </source>
</evidence>